<reference evidence="11" key="2">
    <citation type="submission" date="2017-12" db="EMBL/GenBank/DDBJ databases">
        <title>Genome sequence of the Bar-tailed Godwit (Limosa lapponica baueri).</title>
        <authorList>
            <person name="Lima N.C.B."/>
            <person name="Parody-Merino A.M."/>
            <person name="Battley P.F."/>
            <person name="Fidler A.E."/>
            <person name="Prosdocimi F."/>
        </authorList>
    </citation>
    <scope>NUCLEOTIDE SEQUENCE [LARGE SCALE GENOMIC DNA]</scope>
</reference>
<comment type="similarity">
    <text evidence="2">Belongs to the mitochondrion-specific ribosomal protein mL53 family.</text>
</comment>
<evidence type="ECO:0000256" key="7">
    <source>
        <dbReference type="ARBA" id="ARBA00035180"/>
    </source>
</evidence>
<keyword evidence="11" id="KW-1185">Reference proteome</keyword>
<dbReference type="InterPro" id="IPR052473">
    <property type="entry name" value="mtLSU_mL53"/>
</dbReference>
<keyword evidence="6" id="KW-0687">Ribonucleoprotein</keyword>
<organism evidence="10 11">
    <name type="scientific">Limosa lapponica baueri</name>
    <dbReference type="NCBI Taxonomy" id="1758121"/>
    <lineage>
        <taxon>Eukaryota</taxon>
        <taxon>Metazoa</taxon>
        <taxon>Chordata</taxon>
        <taxon>Craniata</taxon>
        <taxon>Vertebrata</taxon>
        <taxon>Euteleostomi</taxon>
        <taxon>Archelosauria</taxon>
        <taxon>Archosauria</taxon>
        <taxon>Dinosauria</taxon>
        <taxon>Saurischia</taxon>
        <taxon>Theropoda</taxon>
        <taxon>Coelurosauria</taxon>
        <taxon>Aves</taxon>
        <taxon>Neognathae</taxon>
        <taxon>Neoaves</taxon>
        <taxon>Charadriiformes</taxon>
        <taxon>Scolopacidae</taxon>
        <taxon>Limosa</taxon>
    </lineage>
</organism>
<dbReference type="PANTHER" id="PTHR33618:SF1">
    <property type="entry name" value="LARGE RIBOSOMAL SUBUNIT PROTEIN ML53"/>
    <property type="match status" value="1"/>
</dbReference>
<evidence type="ECO:0000256" key="4">
    <source>
        <dbReference type="ARBA" id="ARBA00022980"/>
    </source>
</evidence>
<dbReference type="InterPro" id="IPR019716">
    <property type="entry name" value="Ribosomal_mL53"/>
</dbReference>
<name>A0A2I0TZS7_LIMLA</name>
<gene>
    <name evidence="10" type="ORF">llap_10425</name>
</gene>
<evidence type="ECO:0000313" key="10">
    <source>
        <dbReference type="EMBL" id="PKU39269.1"/>
    </source>
</evidence>
<dbReference type="GO" id="GO:0005762">
    <property type="term" value="C:mitochondrial large ribosomal subunit"/>
    <property type="evidence" value="ECO:0007669"/>
    <property type="project" value="TreeGrafter"/>
</dbReference>
<evidence type="ECO:0000256" key="5">
    <source>
        <dbReference type="ARBA" id="ARBA00023128"/>
    </source>
</evidence>
<keyword evidence="4 10" id="KW-0689">Ribosomal protein</keyword>
<dbReference type="Gene3D" id="3.40.30.10">
    <property type="entry name" value="Glutaredoxin"/>
    <property type="match status" value="1"/>
</dbReference>
<keyword evidence="5" id="KW-0496">Mitochondrion</keyword>
<sequence>MEETGLVKGEGQKSPPRQDYAAESVPLKHIPLQIQVHEGVQGCFLTKAVEEDDNRNHLETSIHQSIMTGQTRHNNALPQPDPDTTSFPTTHLTGSTNQFLAYVLSRNERDFVGNIKEGVKSTKEFKVKVIQHGITEEEYTRCLVLRNVQSNGIASLSSGLCYWDPQSRSSGVDPVCLPLGVILTAEAQDIQVSSLFTLPNSFMALTNLTNAALVYCTEITSGNIKEDESQDRGTSAMTISTISESSDLSPPLKTSFGGTLGSPSHLHRLTDMTWDLWEELHLPVRKFLACINHKKIQATNRNCEVTADVRHDGSEPLVDVMFVDGERLIMKGANLTTVEMLTALGSRCNAKELKEEQKSKKKSP</sequence>
<proteinExistence type="inferred from homology"/>
<evidence type="ECO:0000256" key="8">
    <source>
        <dbReference type="ARBA" id="ARBA00042721"/>
    </source>
</evidence>
<dbReference type="Proteomes" id="UP000233556">
    <property type="component" value="Unassembled WGS sequence"/>
</dbReference>
<dbReference type="PANTHER" id="PTHR33618">
    <property type="entry name" value="39S RIBOSOMAL PROTEIN L53, MITOCHONDRIAL"/>
    <property type="match status" value="1"/>
</dbReference>
<evidence type="ECO:0000313" key="11">
    <source>
        <dbReference type="Proteomes" id="UP000233556"/>
    </source>
</evidence>
<reference evidence="11" key="1">
    <citation type="submission" date="2017-11" db="EMBL/GenBank/DDBJ databases">
        <authorList>
            <person name="Lima N.C."/>
            <person name="Parody-Merino A.M."/>
            <person name="Battley P.F."/>
            <person name="Fidler A.E."/>
            <person name="Prosdocimi F."/>
        </authorList>
    </citation>
    <scope>NUCLEOTIDE SEQUENCE [LARGE SCALE GENOMIC DNA]</scope>
</reference>
<keyword evidence="3" id="KW-0809">Transit peptide</keyword>
<evidence type="ECO:0000256" key="2">
    <source>
        <dbReference type="ARBA" id="ARBA00005557"/>
    </source>
</evidence>
<dbReference type="OrthoDB" id="6618793at2759"/>
<protein>
    <recommendedName>
        <fullName evidence="7">Large ribosomal subunit protein mL53</fullName>
    </recommendedName>
    <alternativeName>
        <fullName evidence="8">39S ribosomal protein L53, mitochondrial</fullName>
    </alternativeName>
</protein>
<evidence type="ECO:0000256" key="6">
    <source>
        <dbReference type="ARBA" id="ARBA00023274"/>
    </source>
</evidence>
<feature type="region of interest" description="Disordered" evidence="9">
    <location>
        <begin position="1"/>
        <end position="20"/>
    </location>
</feature>
<dbReference type="EMBL" id="KZ506525">
    <property type="protein sequence ID" value="PKU39269.1"/>
    <property type="molecule type" value="Genomic_DNA"/>
</dbReference>
<dbReference type="AlphaFoldDB" id="A0A2I0TZS7"/>
<evidence type="ECO:0000256" key="1">
    <source>
        <dbReference type="ARBA" id="ARBA00004173"/>
    </source>
</evidence>
<evidence type="ECO:0000256" key="9">
    <source>
        <dbReference type="SAM" id="MobiDB-lite"/>
    </source>
</evidence>
<dbReference type="Pfam" id="PF10780">
    <property type="entry name" value="MRP_L53"/>
    <property type="match status" value="1"/>
</dbReference>
<comment type="subcellular location">
    <subcellularLocation>
        <location evidence="1">Mitochondrion</location>
    </subcellularLocation>
</comment>
<accession>A0A2I0TZS7</accession>
<evidence type="ECO:0000256" key="3">
    <source>
        <dbReference type="ARBA" id="ARBA00022946"/>
    </source>
</evidence>